<organism evidence="6 7">
    <name type="scientific">Lactobacillus hamsteri DSM 5661 = JCM 6256</name>
    <dbReference type="NCBI Taxonomy" id="1423754"/>
    <lineage>
        <taxon>Bacteria</taxon>
        <taxon>Bacillati</taxon>
        <taxon>Bacillota</taxon>
        <taxon>Bacilli</taxon>
        <taxon>Lactobacillales</taxon>
        <taxon>Lactobacillaceae</taxon>
        <taxon>Lactobacillus</taxon>
    </lineage>
</organism>
<dbReference type="Proteomes" id="UP000051223">
    <property type="component" value="Unassembled WGS sequence"/>
</dbReference>
<dbReference type="InterPro" id="IPR003593">
    <property type="entry name" value="AAA+_ATPase"/>
</dbReference>
<dbReference type="CDD" id="cd03262">
    <property type="entry name" value="ABC_HisP_GlnQ"/>
    <property type="match status" value="1"/>
</dbReference>
<sequence>MTEEILKVEHLNKFYGNWQALHDINFSLKKGEVLTLLGPSGSGKSTLLRTLNGLEDYEDGKIYFHGKEINPSPKQWQALRQKIGMVFQSYDLFPNLTVMENILLAPVKVQKRNEDEVRKEAQKLLGQVELADYADAYPRELSGGQKQRIAIVRALAMHPEIMLFDEVTASLDPEMVRGVLEIIQRLSDNEHMTMIIVTHEMNFAAKIADEVLFLEDGKIVEDTPGKEFFAHPQTKRAQEFLDSMDF</sequence>
<dbReference type="GO" id="GO:0016887">
    <property type="term" value="F:ATP hydrolysis activity"/>
    <property type="evidence" value="ECO:0007669"/>
    <property type="project" value="InterPro"/>
</dbReference>
<dbReference type="PATRIC" id="fig|1423754.3.peg.1717"/>
<dbReference type="PROSITE" id="PS00211">
    <property type="entry name" value="ABC_TRANSPORTER_1"/>
    <property type="match status" value="1"/>
</dbReference>
<dbReference type="RefSeq" id="WP_025080341.1">
    <property type="nucleotide sequence ID" value="NZ_AZGI01000005.1"/>
</dbReference>
<proteinExistence type="inferred from homology"/>
<keyword evidence="7" id="KW-1185">Reference proteome</keyword>
<dbReference type="InterPro" id="IPR017871">
    <property type="entry name" value="ABC_transporter-like_CS"/>
</dbReference>
<dbReference type="AlphaFoldDB" id="A0A0R1YP55"/>
<dbReference type="EMBL" id="AZGI01000005">
    <property type="protein sequence ID" value="KRM41027.1"/>
    <property type="molecule type" value="Genomic_DNA"/>
</dbReference>
<dbReference type="Pfam" id="PF00005">
    <property type="entry name" value="ABC_tran"/>
    <property type="match status" value="1"/>
</dbReference>
<dbReference type="InterPro" id="IPR027417">
    <property type="entry name" value="P-loop_NTPase"/>
</dbReference>
<dbReference type="InterPro" id="IPR003439">
    <property type="entry name" value="ABC_transporter-like_ATP-bd"/>
</dbReference>
<dbReference type="SMART" id="SM00382">
    <property type="entry name" value="AAA"/>
    <property type="match status" value="1"/>
</dbReference>
<protein>
    <submittedName>
        <fullName evidence="6">ABC amino acid transporter ATP-binding protein</fullName>
    </submittedName>
</protein>
<dbReference type="PANTHER" id="PTHR43166:SF4">
    <property type="entry name" value="PHOSPHONATES IMPORT ATP-BINDING PROTEIN PHNC"/>
    <property type="match status" value="1"/>
</dbReference>
<accession>A0A0R1YP55</accession>
<evidence type="ECO:0000256" key="2">
    <source>
        <dbReference type="ARBA" id="ARBA00022448"/>
    </source>
</evidence>
<keyword evidence="4 6" id="KW-0067">ATP-binding</keyword>
<dbReference type="PROSITE" id="PS50893">
    <property type="entry name" value="ABC_TRANSPORTER_2"/>
    <property type="match status" value="1"/>
</dbReference>
<dbReference type="OrthoDB" id="9804199at2"/>
<evidence type="ECO:0000259" key="5">
    <source>
        <dbReference type="PROSITE" id="PS50893"/>
    </source>
</evidence>
<dbReference type="GO" id="GO:0015424">
    <property type="term" value="F:ABC-type amino acid transporter activity"/>
    <property type="evidence" value="ECO:0007669"/>
    <property type="project" value="InterPro"/>
</dbReference>
<dbReference type="InterPro" id="IPR030679">
    <property type="entry name" value="ABC_ATPase_HisP-typ"/>
</dbReference>
<evidence type="ECO:0000256" key="3">
    <source>
        <dbReference type="ARBA" id="ARBA00022741"/>
    </source>
</evidence>
<name>A0A0R1YP55_9LACO</name>
<feature type="domain" description="ABC transporter" evidence="5">
    <location>
        <begin position="6"/>
        <end position="241"/>
    </location>
</feature>
<comment type="caution">
    <text evidence="6">The sequence shown here is derived from an EMBL/GenBank/DDBJ whole genome shotgun (WGS) entry which is preliminary data.</text>
</comment>
<dbReference type="eggNOG" id="COG1126">
    <property type="taxonomic scope" value="Bacteria"/>
</dbReference>
<dbReference type="SUPFAM" id="SSF52540">
    <property type="entry name" value="P-loop containing nucleoside triphosphate hydrolases"/>
    <property type="match status" value="1"/>
</dbReference>
<evidence type="ECO:0000256" key="1">
    <source>
        <dbReference type="ARBA" id="ARBA00005417"/>
    </source>
</evidence>
<dbReference type="STRING" id="1423754.FC39_GL001671"/>
<keyword evidence="3" id="KW-0547">Nucleotide-binding</keyword>
<keyword evidence="2" id="KW-0813">Transport</keyword>
<dbReference type="Gene3D" id="3.40.50.300">
    <property type="entry name" value="P-loop containing nucleotide triphosphate hydrolases"/>
    <property type="match status" value="1"/>
</dbReference>
<reference evidence="6 7" key="1">
    <citation type="journal article" date="2015" name="Genome Announc.">
        <title>Expanding the biotechnology potential of lactobacilli through comparative genomics of 213 strains and associated genera.</title>
        <authorList>
            <person name="Sun Z."/>
            <person name="Harris H.M."/>
            <person name="McCann A."/>
            <person name="Guo C."/>
            <person name="Argimon S."/>
            <person name="Zhang W."/>
            <person name="Yang X."/>
            <person name="Jeffery I.B."/>
            <person name="Cooney J.C."/>
            <person name="Kagawa T.F."/>
            <person name="Liu W."/>
            <person name="Song Y."/>
            <person name="Salvetti E."/>
            <person name="Wrobel A."/>
            <person name="Rasinkangas P."/>
            <person name="Parkhill J."/>
            <person name="Rea M.C."/>
            <person name="O'Sullivan O."/>
            <person name="Ritari J."/>
            <person name="Douillard F.P."/>
            <person name="Paul Ross R."/>
            <person name="Yang R."/>
            <person name="Briner A.E."/>
            <person name="Felis G.E."/>
            <person name="de Vos W.M."/>
            <person name="Barrangou R."/>
            <person name="Klaenhammer T.R."/>
            <person name="Caufield P.W."/>
            <person name="Cui Y."/>
            <person name="Zhang H."/>
            <person name="O'Toole P.W."/>
        </authorList>
    </citation>
    <scope>NUCLEOTIDE SEQUENCE [LARGE SCALE GENOMIC DNA]</scope>
    <source>
        <strain evidence="6 7">DSM 5661</strain>
    </source>
</reference>
<evidence type="ECO:0000313" key="6">
    <source>
        <dbReference type="EMBL" id="KRM41027.1"/>
    </source>
</evidence>
<evidence type="ECO:0000256" key="4">
    <source>
        <dbReference type="ARBA" id="ARBA00022840"/>
    </source>
</evidence>
<dbReference type="InterPro" id="IPR050086">
    <property type="entry name" value="MetN_ABC_transporter-like"/>
</dbReference>
<dbReference type="PANTHER" id="PTHR43166">
    <property type="entry name" value="AMINO ACID IMPORT ATP-BINDING PROTEIN"/>
    <property type="match status" value="1"/>
</dbReference>
<dbReference type="GO" id="GO:0005524">
    <property type="term" value="F:ATP binding"/>
    <property type="evidence" value="ECO:0007669"/>
    <property type="project" value="UniProtKB-KW"/>
</dbReference>
<gene>
    <name evidence="6" type="ORF">FC39_GL001671</name>
</gene>
<comment type="similarity">
    <text evidence="1">Belongs to the ABC transporter superfamily.</text>
</comment>
<evidence type="ECO:0000313" key="7">
    <source>
        <dbReference type="Proteomes" id="UP000051223"/>
    </source>
</evidence>
<dbReference type="PIRSF" id="PIRSF039085">
    <property type="entry name" value="ABC_ATPase_HisP"/>
    <property type="match status" value="1"/>
</dbReference>